<feature type="transmembrane region" description="Helical" evidence="2">
    <location>
        <begin position="6"/>
        <end position="26"/>
    </location>
</feature>
<dbReference type="Proteomes" id="UP000251002">
    <property type="component" value="Unassembled WGS sequence"/>
</dbReference>
<dbReference type="CDD" id="cd05121">
    <property type="entry name" value="ABC1_ADCK3-like"/>
    <property type="match status" value="1"/>
</dbReference>
<gene>
    <name evidence="4" type="ORF">DP120_12180</name>
</gene>
<feature type="transmembrane region" description="Helical" evidence="2">
    <location>
        <begin position="634"/>
        <end position="656"/>
    </location>
</feature>
<keyword evidence="4" id="KW-0808">Transferase</keyword>
<reference evidence="4 5" key="1">
    <citation type="submission" date="2018-06" db="EMBL/GenBank/DDBJ databases">
        <title>The draft genome sequences of strains SCU63 and S1.</title>
        <authorList>
            <person name="Gan L."/>
        </authorList>
    </citation>
    <scope>NUCLEOTIDE SEQUENCE [LARGE SCALE GENOMIC DNA]</scope>
    <source>
        <strain evidence="4 5">SCU63</strain>
    </source>
</reference>
<keyword evidence="2" id="KW-0472">Membrane</keyword>
<dbReference type="Pfam" id="PF03109">
    <property type="entry name" value="ABC1"/>
    <property type="match status" value="1"/>
</dbReference>
<name>A0A365KUC4_9BACL</name>
<evidence type="ECO:0000313" key="4">
    <source>
        <dbReference type="EMBL" id="RAZ76780.1"/>
    </source>
</evidence>
<evidence type="ECO:0000313" key="5">
    <source>
        <dbReference type="Proteomes" id="UP000251002"/>
    </source>
</evidence>
<dbReference type="GO" id="GO:0004672">
    <property type="term" value="F:protein kinase activity"/>
    <property type="evidence" value="ECO:0007669"/>
    <property type="project" value="InterPro"/>
</dbReference>
<keyword evidence="2" id="KW-1133">Transmembrane helix</keyword>
<accession>A0A365KUC4</accession>
<dbReference type="Gene3D" id="1.10.510.10">
    <property type="entry name" value="Transferase(Phosphotransferase) domain 1"/>
    <property type="match status" value="1"/>
</dbReference>
<keyword evidence="5" id="KW-1185">Reference proteome</keyword>
<comment type="similarity">
    <text evidence="1">Belongs to the protein kinase superfamily. ADCK protein kinase family.</text>
</comment>
<dbReference type="SUPFAM" id="SSF56112">
    <property type="entry name" value="Protein kinase-like (PK-like)"/>
    <property type="match status" value="1"/>
</dbReference>
<evidence type="ECO:0000259" key="3">
    <source>
        <dbReference type="PROSITE" id="PS50011"/>
    </source>
</evidence>
<dbReference type="InterPro" id="IPR011009">
    <property type="entry name" value="Kinase-like_dom_sf"/>
</dbReference>
<comment type="caution">
    <text evidence="4">The sequence shown here is derived from an EMBL/GenBank/DDBJ whole genome shotgun (WGS) entry which is preliminary data.</text>
</comment>
<feature type="transmembrane region" description="Helical" evidence="2">
    <location>
        <begin position="605"/>
        <end position="628"/>
    </location>
</feature>
<dbReference type="AlphaFoldDB" id="A0A365KUC4"/>
<feature type="domain" description="Protein kinase" evidence="3">
    <location>
        <begin position="225"/>
        <end position="560"/>
    </location>
</feature>
<dbReference type="InterPro" id="IPR004147">
    <property type="entry name" value="ABC1_dom"/>
</dbReference>
<dbReference type="InterPro" id="IPR050154">
    <property type="entry name" value="UbiB_kinase"/>
</dbReference>
<dbReference type="GO" id="GO:0005524">
    <property type="term" value="F:ATP binding"/>
    <property type="evidence" value="ECO:0007669"/>
    <property type="project" value="InterPro"/>
</dbReference>
<protein>
    <submittedName>
        <fullName evidence="4">AarF/ABC1/UbiB kinase family protein</fullName>
    </submittedName>
</protein>
<dbReference type="PANTHER" id="PTHR10566">
    <property type="entry name" value="CHAPERONE-ACTIVITY OF BC1 COMPLEX CABC1 -RELATED"/>
    <property type="match status" value="1"/>
</dbReference>
<feature type="transmembrane region" description="Helical" evidence="2">
    <location>
        <begin position="73"/>
        <end position="91"/>
    </location>
</feature>
<proteinExistence type="inferred from homology"/>
<sequence>MGFLKFFLELLVIAVLIYIISGRLMGPKVDIRKRILSVSLGIVLTTFLYWYSYLRFTDYMDLGAIQIVQDETSILWIGSMLLISMLLYLFFELFDPVELGESGDPKTGKAIFFIRWRNRLREQRRLSRILEISVRNGFSQALDFARHRGENDLELARAFRVTLEESGGIFIKFGQMLSTHTELFPPAFIRELGSLQQNVKPLTSEQVQRLLNEKLPYRIQDVFAEVDKEPIAAGSIGQVHKALLRNGDEVVVKLLRPDIRSIMRDDLNLLVAFTEWLSVKSAWINSIGIRDLAIGFASNMREEVNFNIEIRNTVQLGNIIGKSEYDIKVPKVYTEFSNDKIIVLEYLEGKSIAKGQELFDRYQVDRSEFARTILFSYLEQMFFNGIFHADPHPGNIFIDRMDGSPIILDFGAVGRLSDEQQKALNLFVIGIQQNDAEVMADAVMALVQDTHSIDRKKFEYAIGQSLMRISYIDKIPTRELIHSMFDIVRDFGLKFYPPVGTALRALIVLDSTIHTMDPNFDMFRESKTFAKKYKASYLFKPFTQPSATKEKLEEELAVWLPELMKVPKRLDRLVQRVESGKVILHHDVFSDKHNSMFVTQLFSRFVLLMTGITFGLVSAALLAIAQFIDTAYAVYLNIASYAGLFLSVVLLVRLSIQAIRDMKRTSGL</sequence>
<organism evidence="4 5">
    <name type="scientific">Planococcus halotolerans</name>
    <dbReference type="NCBI Taxonomy" id="2233542"/>
    <lineage>
        <taxon>Bacteria</taxon>
        <taxon>Bacillati</taxon>
        <taxon>Bacillota</taxon>
        <taxon>Bacilli</taxon>
        <taxon>Bacillales</taxon>
        <taxon>Caryophanaceae</taxon>
        <taxon>Planococcus</taxon>
    </lineage>
</organism>
<dbReference type="PANTHER" id="PTHR10566:SF113">
    <property type="entry name" value="PROTEIN ACTIVITY OF BC1 COMPLEX KINASE 7, CHLOROPLASTIC"/>
    <property type="match status" value="1"/>
</dbReference>
<keyword evidence="2" id="KW-0812">Transmembrane</keyword>
<keyword evidence="4" id="KW-0418">Kinase</keyword>
<dbReference type="InterPro" id="IPR000719">
    <property type="entry name" value="Prot_kinase_dom"/>
</dbReference>
<dbReference type="RefSeq" id="WP_112223945.1">
    <property type="nucleotide sequence ID" value="NZ_CP196859.1"/>
</dbReference>
<evidence type="ECO:0000256" key="1">
    <source>
        <dbReference type="ARBA" id="ARBA00009670"/>
    </source>
</evidence>
<dbReference type="PROSITE" id="PS50011">
    <property type="entry name" value="PROTEIN_KINASE_DOM"/>
    <property type="match status" value="1"/>
</dbReference>
<dbReference type="EMBL" id="QLZR01000004">
    <property type="protein sequence ID" value="RAZ76780.1"/>
    <property type="molecule type" value="Genomic_DNA"/>
</dbReference>
<evidence type="ECO:0000256" key="2">
    <source>
        <dbReference type="SAM" id="Phobius"/>
    </source>
</evidence>
<feature type="transmembrane region" description="Helical" evidence="2">
    <location>
        <begin position="35"/>
        <end position="53"/>
    </location>
</feature>